<evidence type="ECO:0000313" key="1">
    <source>
        <dbReference type="EMBL" id="OAB37790.1"/>
    </source>
</evidence>
<gene>
    <name evidence="1" type="ORF">PGLA_20685</name>
</gene>
<sequence>MQEEKVNYGSEVCMKFSNEELWKYLITKFGNNPDVTIKTLSDDDREVEITSSTPIQFICFDGEKQDLFISFNGNQTSIFVKDEEIMFIDENTKGIYTTSDIVGNVVYEGNLRNFTHVEILSLFAEVISCFIGAIEVEIIEKEVPYDKENKQYKYYKPHIHEINVKNKNLDKKIKLFENIIINY</sequence>
<organism evidence="1 2">
    <name type="scientific">Paenibacillus glacialis</name>
    <dbReference type="NCBI Taxonomy" id="494026"/>
    <lineage>
        <taxon>Bacteria</taxon>
        <taxon>Bacillati</taxon>
        <taxon>Bacillota</taxon>
        <taxon>Bacilli</taxon>
        <taxon>Bacillales</taxon>
        <taxon>Paenibacillaceae</taxon>
        <taxon>Paenibacillus</taxon>
    </lineage>
</organism>
<evidence type="ECO:0000313" key="2">
    <source>
        <dbReference type="Proteomes" id="UP000076967"/>
    </source>
</evidence>
<name>A0A168H3S9_9BACL</name>
<protein>
    <submittedName>
        <fullName evidence="1">Uncharacterized protein</fullName>
    </submittedName>
</protein>
<accession>A0A168H3S9</accession>
<reference evidence="1 2" key="1">
    <citation type="submission" date="2016-03" db="EMBL/GenBank/DDBJ databases">
        <title>Draft genome sequence of Paenibacillus glacialis DSM 22343.</title>
        <authorList>
            <person name="Shin S.-K."/>
            <person name="Yi H."/>
        </authorList>
    </citation>
    <scope>NUCLEOTIDE SEQUENCE [LARGE SCALE GENOMIC DNA]</scope>
    <source>
        <strain evidence="1 2">DSM 22343</strain>
    </source>
</reference>
<dbReference type="Proteomes" id="UP000076967">
    <property type="component" value="Unassembled WGS sequence"/>
</dbReference>
<comment type="caution">
    <text evidence="1">The sequence shown here is derived from an EMBL/GenBank/DDBJ whole genome shotgun (WGS) entry which is preliminary data.</text>
</comment>
<dbReference type="EMBL" id="LVJH01000050">
    <property type="protein sequence ID" value="OAB37790.1"/>
    <property type="molecule type" value="Genomic_DNA"/>
</dbReference>
<dbReference type="RefSeq" id="WP_068536504.1">
    <property type="nucleotide sequence ID" value="NZ_LVJH01000050.1"/>
</dbReference>
<keyword evidence="2" id="KW-1185">Reference proteome</keyword>
<dbReference type="STRING" id="494026.PGLA_20685"/>
<proteinExistence type="predicted"/>
<dbReference type="AlphaFoldDB" id="A0A168H3S9"/>